<keyword evidence="1" id="KW-0175">Coiled coil</keyword>
<feature type="region of interest" description="Disordered" evidence="2">
    <location>
        <begin position="151"/>
        <end position="186"/>
    </location>
</feature>
<name>A0A2L0HLX3_9CAUD</name>
<accession>A0A2L0HLX3</accession>
<sequence>MPTEQQENGTTDETSGQEPQEQQQQGTTPETGANGGQQQQSEPQEPVKLPDDHPLVKSLGAYKGQIATLKSEMAELRAKSGQVTKLEEELGKRPTTEALETLQTRYDRLESFLLEAGGPISKALDSRTFTKDLFETDKDVADLVKDWHKANPSATSSALSTGAAGEAGKGKHDPNELIRAAFRGTK</sequence>
<evidence type="ECO:0000256" key="1">
    <source>
        <dbReference type="SAM" id="Coils"/>
    </source>
</evidence>
<gene>
    <name evidence="3" type="primary">5</name>
    <name evidence="3" type="ORF">PBI_BAINES_5</name>
</gene>
<feature type="compositionally biased region" description="Polar residues" evidence="2">
    <location>
        <begin position="1"/>
        <end position="14"/>
    </location>
</feature>
<proteinExistence type="predicted"/>
<reference evidence="3 4" key="1">
    <citation type="submission" date="2018-01" db="EMBL/GenBank/DDBJ databases">
        <authorList>
            <person name="Aull H.G."/>
            <person name="Jonas A.L."/>
            <person name="Garlena R.A."/>
            <person name="Russell D.A."/>
            <person name="Pope W.H."/>
            <person name="Jacobs-Sera D."/>
            <person name="Hatfull G.F."/>
        </authorList>
    </citation>
    <scope>NUCLEOTIDE SEQUENCE [LARGE SCALE GENOMIC DNA]</scope>
</reference>
<feature type="compositionally biased region" description="Low complexity" evidence="2">
    <location>
        <begin position="16"/>
        <end position="46"/>
    </location>
</feature>
<organism evidence="3 4">
    <name type="scientific">Microbacterium phage Baines</name>
    <dbReference type="NCBI Taxonomy" id="2079579"/>
    <lineage>
        <taxon>Viruses</taxon>
        <taxon>Duplodnaviria</taxon>
        <taxon>Heunggongvirae</taxon>
        <taxon>Uroviricota</taxon>
        <taxon>Caudoviricetes</taxon>
        <taxon>Ilzatvirus</taxon>
        <taxon>Ilzatvirus ilzat</taxon>
    </lineage>
</organism>
<protein>
    <submittedName>
        <fullName evidence="3">Scaffolding protein</fullName>
    </submittedName>
</protein>
<feature type="coiled-coil region" evidence="1">
    <location>
        <begin position="59"/>
        <end position="89"/>
    </location>
</feature>
<dbReference type="Proteomes" id="UP000241910">
    <property type="component" value="Segment"/>
</dbReference>
<dbReference type="EMBL" id="MG839017">
    <property type="protein sequence ID" value="AUX82717.1"/>
    <property type="molecule type" value="Genomic_DNA"/>
</dbReference>
<evidence type="ECO:0000313" key="4">
    <source>
        <dbReference type="Proteomes" id="UP000241910"/>
    </source>
</evidence>
<feature type="region of interest" description="Disordered" evidence="2">
    <location>
        <begin position="1"/>
        <end position="55"/>
    </location>
</feature>
<evidence type="ECO:0000256" key="2">
    <source>
        <dbReference type="SAM" id="MobiDB-lite"/>
    </source>
</evidence>
<feature type="compositionally biased region" description="Low complexity" evidence="2">
    <location>
        <begin position="153"/>
        <end position="166"/>
    </location>
</feature>
<evidence type="ECO:0000313" key="3">
    <source>
        <dbReference type="EMBL" id="AUX82717.1"/>
    </source>
</evidence>